<feature type="non-terminal residue" evidence="1">
    <location>
        <position position="205"/>
    </location>
</feature>
<protein>
    <submittedName>
        <fullName evidence="1">Uncharacterized protein</fullName>
    </submittedName>
</protein>
<evidence type="ECO:0000313" key="1">
    <source>
        <dbReference type="EMBL" id="VAW21241.1"/>
    </source>
</evidence>
<proteinExistence type="predicted"/>
<organism evidence="1">
    <name type="scientific">hydrothermal vent metagenome</name>
    <dbReference type="NCBI Taxonomy" id="652676"/>
    <lineage>
        <taxon>unclassified sequences</taxon>
        <taxon>metagenomes</taxon>
        <taxon>ecological metagenomes</taxon>
    </lineage>
</organism>
<name>A0A3B0TRH8_9ZZZZ</name>
<dbReference type="EMBL" id="UOEO01000161">
    <property type="protein sequence ID" value="VAW21241.1"/>
    <property type="molecule type" value="Genomic_DNA"/>
</dbReference>
<accession>A0A3B0TRH8</accession>
<reference evidence="1" key="1">
    <citation type="submission" date="2018-06" db="EMBL/GenBank/DDBJ databases">
        <authorList>
            <person name="Zhirakovskaya E."/>
        </authorList>
    </citation>
    <scope>NUCLEOTIDE SEQUENCE</scope>
</reference>
<sequence length="205" mass="22675">MSKGTDDFWQQTGWFFDLYAKLIRDPDSVSSILDEKVAGLASGESAIETGLTLFLVALYGQKSGDMELIRGVRVSDACDQIVRALERATSPFSPDPREVWVLALWAGALRNINLFLKRDDIARVLGGLKNYVYANAIFGNVLVSSTDRKTLGYDVLFCSVPMGLFEPEDLVLVEAVKKLGAPKRIQQASGKEKLLLAWYYCEQGA</sequence>
<gene>
    <name evidence="1" type="ORF">MNBD_ALPHA12-1308</name>
</gene>
<dbReference type="AlphaFoldDB" id="A0A3B0TRH8"/>